<keyword evidence="2" id="KW-0802">TPR repeat</keyword>
<dbReference type="EMBL" id="CAJOBP010056690">
    <property type="protein sequence ID" value="CAF4835947.1"/>
    <property type="molecule type" value="Genomic_DNA"/>
</dbReference>
<dbReference type="Proteomes" id="UP000663873">
    <property type="component" value="Unassembled WGS sequence"/>
</dbReference>
<proteinExistence type="predicted"/>
<protein>
    <submittedName>
        <fullName evidence="3">Uncharacterized protein</fullName>
    </submittedName>
</protein>
<evidence type="ECO:0000256" key="1">
    <source>
        <dbReference type="ARBA" id="ARBA00022737"/>
    </source>
</evidence>
<dbReference type="SUPFAM" id="SSF48452">
    <property type="entry name" value="TPR-like"/>
    <property type="match status" value="1"/>
</dbReference>
<feature type="non-terminal residue" evidence="3">
    <location>
        <position position="1"/>
    </location>
</feature>
<dbReference type="Gene3D" id="1.25.40.10">
    <property type="entry name" value="Tetratricopeptide repeat domain"/>
    <property type="match status" value="1"/>
</dbReference>
<sequence>YSRTLPETELNEKSSVLVDIGIGFSSVGADQLGIDYYQRALTMKKKCLQRNHPDFVAIFENMALNYSHLNKHLLALRYILKARRLRRKIQTLNHPNMAGTLKVLALVYSKI</sequence>
<dbReference type="InterPro" id="IPR011990">
    <property type="entry name" value="TPR-like_helical_dom_sf"/>
</dbReference>
<keyword evidence="1" id="KW-0677">Repeat</keyword>
<dbReference type="PANTHER" id="PTHR45641">
    <property type="entry name" value="TETRATRICOPEPTIDE REPEAT PROTEIN (AFU_ORTHOLOGUE AFUA_6G03870)"/>
    <property type="match status" value="1"/>
</dbReference>
<keyword evidence="4" id="KW-1185">Reference proteome</keyword>
<accession>A0A821R9P8</accession>
<evidence type="ECO:0000313" key="3">
    <source>
        <dbReference type="EMBL" id="CAF4835947.1"/>
    </source>
</evidence>
<gene>
    <name evidence="3" type="ORF">UJA718_LOCUS42825</name>
</gene>
<evidence type="ECO:0000256" key="2">
    <source>
        <dbReference type="ARBA" id="ARBA00022803"/>
    </source>
</evidence>
<comment type="caution">
    <text evidence="3">The sequence shown here is derived from an EMBL/GenBank/DDBJ whole genome shotgun (WGS) entry which is preliminary data.</text>
</comment>
<dbReference type="PANTHER" id="PTHR45641:SF19">
    <property type="entry name" value="NEPHROCYSTIN-3"/>
    <property type="match status" value="1"/>
</dbReference>
<organism evidence="3 4">
    <name type="scientific">Rotaria socialis</name>
    <dbReference type="NCBI Taxonomy" id="392032"/>
    <lineage>
        <taxon>Eukaryota</taxon>
        <taxon>Metazoa</taxon>
        <taxon>Spiralia</taxon>
        <taxon>Gnathifera</taxon>
        <taxon>Rotifera</taxon>
        <taxon>Eurotatoria</taxon>
        <taxon>Bdelloidea</taxon>
        <taxon>Philodinida</taxon>
        <taxon>Philodinidae</taxon>
        <taxon>Rotaria</taxon>
    </lineage>
</organism>
<feature type="non-terminal residue" evidence="3">
    <location>
        <position position="111"/>
    </location>
</feature>
<evidence type="ECO:0000313" key="4">
    <source>
        <dbReference type="Proteomes" id="UP000663873"/>
    </source>
</evidence>
<reference evidence="3" key="1">
    <citation type="submission" date="2021-02" db="EMBL/GenBank/DDBJ databases">
        <authorList>
            <person name="Nowell W R."/>
        </authorList>
    </citation>
    <scope>NUCLEOTIDE SEQUENCE</scope>
</reference>
<dbReference type="AlphaFoldDB" id="A0A821R9P8"/>
<name>A0A821R9P8_9BILA</name>